<gene>
    <name evidence="8" type="ORF">SEMRO_1235_G255050.1</name>
</gene>
<reference evidence="8" key="1">
    <citation type="submission" date="2020-06" db="EMBL/GenBank/DDBJ databases">
        <authorList>
            <consortium name="Plant Systems Biology data submission"/>
        </authorList>
    </citation>
    <scope>NUCLEOTIDE SEQUENCE</scope>
    <source>
        <strain evidence="8">D6</strain>
    </source>
</reference>
<dbReference type="AlphaFoldDB" id="A0A9N8HT53"/>
<organism evidence="8 9">
    <name type="scientific">Seminavis robusta</name>
    <dbReference type="NCBI Taxonomy" id="568900"/>
    <lineage>
        <taxon>Eukaryota</taxon>
        <taxon>Sar</taxon>
        <taxon>Stramenopiles</taxon>
        <taxon>Ochrophyta</taxon>
        <taxon>Bacillariophyta</taxon>
        <taxon>Bacillariophyceae</taxon>
        <taxon>Bacillariophycidae</taxon>
        <taxon>Naviculales</taxon>
        <taxon>Naviculaceae</taxon>
        <taxon>Seminavis</taxon>
    </lineage>
</organism>
<keyword evidence="9" id="KW-1185">Reference proteome</keyword>
<keyword evidence="4 6" id="KW-0378">Hydrolase</keyword>
<evidence type="ECO:0000256" key="4">
    <source>
        <dbReference type="ARBA" id="ARBA00022801"/>
    </source>
</evidence>
<comment type="function">
    <text evidence="6">Small GTPase required for proper nuclear import of RNA polymerase II and III (RNAPII and RNAPIII). May act at an RNAP assembly step prior to nuclear import.</text>
</comment>
<keyword evidence="3 6" id="KW-0547">Nucleotide-binding</keyword>
<dbReference type="InterPro" id="IPR030228">
    <property type="entry name" value="Gpn3"/>
</dbReference>
<evidence type="ECO:0000256" key="7">
    <source>
        <dbReference type="SAM" id="MobiDB-lite"/>
    </source>
</evidence>
<sequence>MGGAVQVVIGPAGSGKSTYCQIMQEHCATLSGSRRRNVLVVNLDPAAEAMHYDCAVDVRDLISVEDVMEELGLGPNGALIYCMEYLLQNLEWLQERMEPAGEGDMQDYWIVDCPGQIELYTHVPIMRTILDRMQHQWGFTPGCMVSVCCIDSTFCCDAQKMISGQLLALSTMIALELPHINVLTKGDLLPERDIDAVLNLQSASQLWDLEQDRTSLFAMPREMASIMTELEDYDSNNQNFNPSNNPQKTDETTQEQLKKQQKLEQRRRQRHRLTENICGLLDDYTMVSFVPLNVNDEESIDHVLITVDHAVQYGEDNEVRGVEADDDMPGVNPNDDDYDGGGDDE</sequence>
<evidence type="ECO:0000256" key="2">
    <source>
        <dbReference type="ARBA" id="ARBA00014587"/>
    </source>
</evidence>
<evidence type="ECO:0000256" key="1">
    <source>
        <dbReference type="ARBA" id="ARBA00005290"/>
    </source>
</evidence>
<dbReference type="PANTHER" id="PTHR21231">
    <property type="entry name" value="XPA-BINDING PROTEIN 1-RELATED"/>
    <property type="match status" value="1"/>
</dbReference>
<dbReference type="CDD" id="cd17872">
    <property type="entry name" value="GPN3"/>
    <property type="match status" value="1"/>
</dbReference>
<accession>A0A9N8HT53</accession>
<feature type="region of interest" description="Disordered" evidence="7">
    <location>
        <begin position="233"/>
        <end position="270"/>
    </location>
</feature>
<dbReference type="PANTHER" id="PTHR21231:SF7">
    <property type="entry name" value="GPN-LOOP GTPASE 3"/>
    <property type="match status" value="1"/>
</dbReference>
<feature type="compositionally biased region" description="Acidic residues" evidence="7">
    <location>
        <begin position="324"/>
        <end position="345"/>
    </location>
</feature>
<proteinExistence type="inferred from homology"/>
<comment type="similarity">
    <text evidence="1 6">Belongs to the GPN-loop GTPase family.</text>
</comment>
<protein>
    <recommendedName>
        <fullName evidence="2 6">GPN-loop GTPase 3</fullName>
    </recommendedName>
</protein>
<name>A0A9N8HT53_9STRA</name>
<dbReference type="Proteomes" id="UP001153069">
    <property type="component" value="Unassembled WGS sequence"/>
</dbReference>
<dbReference type="OrthoDB" id="5839at2759"/>
<comment type="caution">
    <text evidence="8">The sequence shown here is derived from an EMBL/GenBank/DDBJ whole genome shotgun (WGS) entry which is preliminary data.</text>
</comment>
<dbReference type="SUPFAM" id="SSF52540">
    <property type="entry name" value="P-loop containing nucleoside triphosphate hydrolases"/>
    <property type="match status" value="1"/>
</dbReference>
<keyword evidence="5 6" id="KW-0342">GTP-binding</keyword>
<evidence type="ECO:0000313" key="8">
    <source>
        <dbReference type="EMBL" id="CAB9521818.1"/>
    </source>
</evidence>
<evidence type="ECO:0000313" key="9">
    <source>
        <dbReference type="Proteomes" id="UP001153069"/>
    </source>
</evidence>
<dbReference type="Gene3D" id="3.40.50.300">
    <property type="entry name" value="P-loop containing nucleotide triphosphate hydrolases"/>
    <property type="match status" value="1"/>
</dbReference>
<evidence type="ECO:0000256" key="3">
    <source>
        <dbReference type="ARBA" id="ARBA00022741"/>
    </source>
</evidence>
<dbReference type="GO" id="GO:0005525">
    <property type="term" value="F:GTP binding"/>
    <property type="evidence" value="ECO:0007669"/>
    <property type="project" value="UniProtKB-KW"/>
</dbReference>
<feature type="compositionally biased region" description="Low complexity" evidence="7">
    <location>
        <begin position="235"/>
        <end position="247"/>
    </location>
</feature>
<feature type="compositionally biased region" description="Basic and acidic residues" evidence="7">
    <location>
        <begin position="248"/>
        <end position="266"/>
    </location>
</feature>
<dbReference type="GO" id="GO:0003924">
    <property type="term" value="F:GTPase activity"/>
    <property type="evidence" value="ECO:0007669"/>
    <property type="project" value="TreeGrafter"/>
</dbReference>
<comment type="subunit">
    <text evidence="6">Binds to RNA polymerase II (RNAPII).</text>
</comment>
<dbReference type="InterPro" id="IPR027417">
    <property type="entry name" value="P-loop_NTPase"/>
</dbReference>
<dbReference type="EMBL" id="CAICTM010001233">
    <property type="protein sequence ID" value="CAB9521818.1"/>
    <property type="molecule type" value="Genomic_DNA"/>
</dbReference>
<feature type="region of interest" description="Disordered" evidence="7">
    <location>
        <begin position="319"/>
        <end position="345"/>
    </location>
</feature>
<dbReference type="InterPro" id="IPR004130">
    <property type="entry name" value="Gpn"/>
</dbReference>
<dbReference type="Pfam" id="PF03029">
    <property type="entry name" value="ATP_bind_1"/>
    <property type="match status" value="2"/>
</dbReference>
<evidence type="ECO:0000256" key="5">
    <source>
        <dbReference type="ARBA" id="ARBA00023134"/>
    </source>
</evidence>
<evidence type="ECO:0000256" key="6">
    <source>
        <dbReference type="RuleBase" id="RU365059"/>
    </source>
</evidence>